<name>A0A2N3PPN6_9PROT</name>
<dbReference type="InterPro" id="IPR000671">
    <property type="entry name" value="Peptidase_A31"/>
</dbReference>
<dbReference type="InterPro" id="IPR023430">
    <property type="entry name" value="Pept_HybD-like_dom_sf"/>
</dbReference>
<dbReference type="EMBL" id="PIUM01000033">
    <property type="protein sequence ID" value="PKU22360.1"/>
    <property type="molecule type" value="Genomic_DNA"/>
</dbReference>
<dbReference type="NCBIfam" id="TIGR00072">
    <property type="entry name" value="hydrog_prot"/>
    <property type="match status" value="1"/>
</dbReference>
<dbReference type="Gene3D" id="3.40.50.1450">
    <property type="entry name" value="HybD-like"/>
    <property type="match status" value="1"/>
</dbReference>
<dbReference type="NCBIfam" id="TIGR00142">
    <property type="entry name" value="hycI"/>
    <property type="match status" value="1"/>
</dbReference>
<evidence type="ECO:0000313" key="2">
    <source>
        <dbReference type="Proteomes" id="UP000233293"/>
    </source>
</evidence>
<dbReference type="PRINTS" id="PR00446">
    <property type="entry name" value="HYDRGNUPTAKE"/>
</dbReference>
<dbReference type="GO" id="GO:0008047">
    <property type="term" value="F:enzyme activator activity"/>
    <property type="evidence" value="ECO:0007669"/>
    <property type="project" value="InterPro"/>
</dbReference>
<dbReference type="GO" id="GO:0016485">
    <property type="term" value="P:protein processing"/>
    <property type="evidence" value="ECO:0007669"/>
    <property type="project" value="TreeGrafter"/>
</dbReference>
<dbReference type="Proteomes" id="UP000233293">
    <property type="component" value="Unassembled WGS sequence"/>
</dbReference>
<accession>A0A2N3PPN6</accession>
<proteinExistence type="predicted"/>
<dbReference type="InterPro" id="IPR004420">
    <property type="entry name" value="Pept_A31_hyd_mat_HycI"/>
</dbReference>
<organism evidence="1 2">
    <name type="scientific">Telmatospirillum siberiense</name>
    <dbReference type="NCBI Taxonomy" id="382514"/>
    <lineage>
        <taxon>Bacteria</taxon>
        <taxon>Pseudomonadati</taxon>
        <taxon>Pseudomonadota</taxon>
        <taxon>Alphaproteobacteria</taxon>
        <taxon>Rhodospirillales</taxon>
        <taxon>Rhodospirillaceae</taxon>
        <taxon>Telmatospirillum</taxon>
    </lineage>
</organism>
<dbReference type="PANTHER" id="PTHR30302:SF4">
    <property type="entry name" value="HYDROGENASE 3 MATURATION PROTEASE"/>
    <property type="match status" value="1"/>
</dbReference>
<protein>
    <submittedName>
        <fullName evidence="1">Hydrogenase maturation peptidase HycI</fullName>
    </submittedName>
</protein>
<evidence type="ECO:0000313" key="1">
    <source>
        <dbReference type="EMBL" id="PKU22360.1"/>
    </source>
</evidence>
<dbReference type="CDD" id="cd06067">
    <property type="entry name" value="H2MP_MemB-H2evol"/>
    <property type="match status" value="1"/>
</dbReference>
<dbReference type="PANTHER" id="PTHR30302">
    <property type="entry name" value="HYDROGENASE 1 MATURATION PROTEASE"/>
    <property type="match status" value="1"/>
</dbReference>
<sequence>MTNVIFTVGNDMRADDGAGPFLAALLEADPAAGWEVIDGGASPENHTHRIRALSPKRVVIVDAADMGLAPGEVRRIDEDCVARHFLITTHAIPLNFLIDSLRETVPEIVFLGIQPREIVFMAPMTDDVRRGVAALHRTLVDGVGIDSFPGIAE</sequence>
<comment type="caution">
    <text evidence="1">The sequence shown here is derived from an EMBL/GenBank/DDBJ whole genome shotgun (WGS) entry which is preliminary data.</text>
</comment>
<dbReference type="SUPFAM" id="SSF53163">
    <property type="entry name" value="HybD-like"/>
    <property type="match status" value="1"/>
</dbReference>
<dbReference type="GO" id="GO:0004175">
    <property type="term" value="F:endopeptidase activity"/>
    <property type="evidence" value="ECO:0007669"/>
    <property type="project" value="TreeGrafter"/>
</dbReference>
<keyword evidence="2" id="KW-1185">Reference proteome</keyword>
<dbReference type="OrthoDB" id="1723372at2"/>
<dbReference type="AlphaFoldDB" id="A0A2N3PPN6"/>
<reference evidence="2" key="1">
    <citation type="submission" date="2017-12" db="EMBL/GenBank/DDBJ databases">
        <title>Draft genome sequence of Telmatospirillum siberiense 26-4b1T, an acidotolerant peatland alphaproteobacterium potentially involved in sulfur cycling.</title>
        <authorList>
            <person name="Hausmann B."/>
            <person name="Pjevac P."/>
            <person name="Schreck K."/>
            <person name="Herbold C.W."/>
            <person name="Daims H."/>
            <person name="Wagner M."/>
            <person name="Pester M."/>
            <person name="Loy A."/>
        </authorList>
    </citation>
    <scope>NUCLEOTIDE SEQUENCE [LARGE SCALE GENOMIC DNA]</scope>
    <source>
        <strain evidence="2">26-4b1</strain>
    </source>
</reference>
<gene>
    <name evidence="1" type="ORF">CWS72_22035</name>
</gene>
<dbReference type="RefSeq" id="WP_101252807.1">
    <property type="nucleotide sequence ID" value="NZ_PIUM01000033.1"/>
</dbReference>
<dbReference type="Pfam" id="PF01750">
    <property type="entry name" value="HycI"/>
    <property type="match status" value="1"/>
</dbReference>